<evidence type="ECO:0000256" key="1">
    <source>
        <dbReference type="ARBA" id="ARBA00022614"/>
    </source>
</evidence>
<dbReference type="AlphaFoldDB" id="A0A814HJ47"/>
<dbReference type="InterPro" id="IPR050216">
    <property type="entry name" value="LRR_domain-containing"/>
</dbReference>
<evidence type="ECO:0000259" key="3">
    <source>
        <dbReference type="Pfam" id="PF23598"/>
    </source>
</evidence>
<dbReference type="PROSITE" id="PS51450">
    <property type="entry name" value="LRR"/>
    <property type="match status" value="1"/>
</dbReference>
<dbReference type="SMART" id="SM00369">
    <property type="entry name" value="LRR_TYP"/>
    <property type="match status" value="2"/>
</dbReference>
<comment type="caution">
    <text evidence="4">The sequence shown here is derived from an EMBL/GenBank/DDBJ whole genome shotgun (WGS) entry which is preliminary data.</text>
</comment>
<dbReference type="Proteomes" id="UP000663832">
    <property type="component" value="Unassembled WGS sequence"/>
</dbReference>
<evidence type="ECO:0000313" key="5">
    <source>
        <dbReference type="EMBL" id="CAF1078125.1"/>
    </source>
</evidence>
<dbReference type="SUPFAM" id="SSF52058">
    <property type="entry name" value="L domain-like"/>
    <property type="match status" value="1"/>
</dbReference>
<gene>
    <name evidence="6" type="ORF">BJG266_LOCUS20641</name>
    <name evidence="4" type="ORF">QVE165_LOCUS15460</name>
    <name evidence="5" type="ORF">QVE165_LOCUS19070</name>
</gene>
<dbReference type="PANTHER" id="PTHR48051">
    <property type="match status" value="1"/>
</dbReference>
<dbReference type="Gene3D" id="3.80.10.10">
    <property type="entry name" value="Ribonuclease Inhibitor"/>
    <property type="match status" value="1"/>
</dbReference>
<keyword evidence="1" id="KW-0433">Leucine-rich repeat</keyword>
<evidence type="ECO:0000256" key="2">
    <source>
        <dbReference type="ARBA" id="ARBA00022737"/>
    </source>
</evidence>
<keyword evidence="7" id="KW-1185">Reference proteome</keyword>
<keyword evidence="2" id="KW-0677">Repeat</keyword>
<dbReference type="OrthoDB" id="1394818at2759"/>
<dbReference type="Proteomes" id="UP000663877">
    <property type="component" value="Unassembled WGS sequence"/>
</dbReference>
<organism evidence="4 7">
    <name type="scientific">Adineta steineri</name>
    <dbReference type="NCBI Taxonomy" id="433720"/>
    <lineage>
        <taxon>Eukaryota</taxon>
        <taxon>Metazoa</taxon>
        <taxon>Spiralia</taxon>
        <taxon>Gnathifera</taxon>
        <taxon>Rotifera</taxon>
        <taxon>Eurotatoria</taxon>
        <taxon>Bdelloidea</taxon>
        <taxon>Adinetida</taxon>
        <taxon>Adinetidae</taxon>
        <taxon>Adineta</taxon>
    </lineage>
</organism>
<evidence type="ECO:0000313" key="4">
    <source>
        <dbReference type="EMBL" id="CAF1010873.1"/>
    </source>
</evidence>
<dbReference type="InterPro" id="IPR055414">
    <property type="entry name" value="LRR_R13L4/SHOC2-like"/>
</dbReference>
<feature type="domain" description="Disease resistance R13L4/SHOC-2-like LRR" evidence="3">
    <location>
        <begin position="84"/>
        <end position="157"/>
    </location>
</feature>
<reference evidence="4" key="1">
    <citation type="submission" date="2021-02" db="EMBL/GenBank/DDBJ databases">
        <authorList>
            <person name="Nowell W R."/>
        </authorList>
    </citation>
    <scope>NUCLEOTIDE SEQUENCE</scope>
</reference>
<dbReference type="PANTHER" id="PTHR48051:SF1">
    <property type="entry name" value="RAS SUPPRESSOR PROTEIN 1"/>
    <property type="match status" value="1"/>
</dbReference>
<dbReference type="InterPro" id="IPR001611">
    <property type="entry name" value="Leu-rich_rpt"/>
</dbReference>
<evidence type="ECO:0000313" key="6">
    <source>
        <dbReference type="EMBL" id="CAF1087957.1"/>
    </source>
</evidence>
<dbReference type="EMBL" id="CAJNOM010000084">
    <property type="protein sequence ID" value="CAF1010873.1"/>
    <property type="molecule type" value="Genomic_DNA"/>
</dbReference>
<accession>A0A814HJ47</accession>
<dbReference type="Pfam" id="PF23598">
    <property type="entry name" value="LRR_14"/>
    <property type="match status" value="1"/>
</dbReference>
<protein>
    <recommendedName>
        <fullName evidence="3">Disease resistance R13L4/SHOC-2-like LRR domain-containing protein</fullName>
    </recommendedName>
</protein>
<proteinExistence type="predicted"/>
<dbReference type="InterPro" id="IPR032675">
    <property type="entry name" value="LRR_dom_sf"/>
</dbReference>
<dbReference type="EMBL" id="CAJNOI010000118">
    <property type="protein sequence ID" value="CAF1087957.1"/>
    <property type="molecule type" value="Genomic_DNA"/>
</dbReference>
<dbReference type="InterPro" id="IPR003591">
    <property type="entry name" value="Leu-rich_rpt_typical-subtyp"/>
</dbReference>
<dbReference type="GO" id="GO:0005737">
    <property type="term" value="C:cytoplasm"/>
    <property type="evidence" value="ECO:0007669"/>
    <property type="project" value="TreeGrafter"/>
</dbReference>
<sequence length="217" mass="25383">MQSSTNNHYMPEDFDDIFYYNNDQEDKNLLFKSQSILNDEEEEEEIENCFRETKNVVKSGLAGLEIKGNVRTLSPVLFSQTNTQYLVMRNNELKYLPAEINNLVNLVYLDLSNNRLKTLPSQIGDLIHLKRLYLESNYLKNLPYELGKLNLEELSLNNNPLGDYILSLFARPNGTREVMNYLHEKWNLICSYSKMSSYNKMSLNWNNIETDSNNELT</sequence>
<evidence type="ECO:0000313" key="7">
    <source>
        <dbReference type="Proteomes" id="UP000663832"/>
    </source>
</evidence>
<name>A0A814HJ47_9BILA</name>
<dbReference type="EMBL" id="CAJNOM010000115">
    <property type="protein sequence ID" value="CAF1078125.1"/>
    <property type="molecule type" value="Genomic_DNA"/>
</dbReference>